<keyword evidence="2" id="KW-1185">Reference proteome</keyword>
<dbReference type="Proteomes" id="UP000219285">
    <property type="component" value="Chromosome"/>
</dbReference>
<sequence>MEFPPGERSSLGENRSIGYLLANQFRAIKTHPERRTSASLGQPSGGKMLAKEYALFRLVDGYMTHRFAQSPNE</sequence>
<dbReference type="AlphaFoldDB" id="A0A6M4MF26"/>
<protein>
    <submittedName>
        <fullName evidence="1">Uncharacterized protein</fullName>
    </submittedName>
</protein>
<proteinExistence type="predicted"/>
<dbReference type="KEGG" id="apel:CA267_013355"/>
<reference evidence="1 2" key="2">
    <citation type="submission" date="2020-04" db="EMBL/GenBank/DDBJ databases">
        <title>Complete genome sequence of Alteromonas pelagimontana 5.12T.</title>
        <authorList>
            <person name="Sinha R.K."/>
            <person name="Krishnan K.P."/>
            <person name="Kurian J.P."/>
        </authorList>
    </citation>
    <scope>NUCLEOTIDE SEQUENCE [LARGE SCALE GENOMIC DNA]</scope>
    <source>
        <strain evidence="1 2">5.12</strain>
    </source>
</reference>
<dbReference type="RefSeq" id="WP_139316275.1">
    <property type="nucleotide sequence ID" value="NZ_CP052766.1"/>
</dbReference>
<evidence type="ECO:0000313" key="2">
    <source>
        <dbReference type="Proteomes" id="UP000219285"/>
    </source>
</evidence>
<reference evidence="2" key="1">
    <citation type="submission" date="2014-12" db="EMBL/GenBank/DDBJ databases">
        <title>Complete genome sequence of a multi-drug resistant Klebsiella pneumoniae.</title>
        <authorList>
            <person name="Hua X."/>
            <person name="Chen Q."/>
            <person name="Li X."/>
            <person name="Feng Y."/>
            <person name="Ruan Z."/>
            <person name="Yu Y."/>
        </authorList>
    </citation>
    <scope>NUCLEOTIDE SEQUENCE [LARGE SCALE GENOMIC DNA]</scope>
    <source>
        <strain evidence="2">5.12</strain>
    </source>
</reference>
<accession>A0A6M4MF26</accession>
<name>A0A6M4MF26_9ALTE</name>
<dbReference type="EMBL" id="CP052766">
    <property type="protein sequence ID" value="QJR81683.1"/>
    <property type="molecule type" value="Genomic_DNA"/>
</dbReference>
<organism evidence="1 2">
    <name type="scientific">Alteromonas pelagimontana</name>
    <dbReference type="NCBI Taxonomy" id="1858656"/>
    <lineage>
        <taxon>Bacteria</taxon>
        <taxon>Pseudomonadati</taxon>
        <taxon>Pseudomonadota</taxon>
        <taxon>Gammaproteobacteria</taxon>
        <taxon>Alteromonadales</taxon>
        <taxon>Alteromonadaceae</taxon>
        <taxon>Alteromonas/Salinimonas group</taxon>
        <taxon>Alteromonas</taxon>
    </lineage>
</organism>
<gene>
    <name evidence="1" type="ORF">CA267_013355</name>
</gene>
<evidence type="ECO:0000313" key="1">
    <source>
        <dbReference type="EMBL" id="QJR81683.1"/>
    </source>
</evidence>